<feature type="region of interest" description="Disordered" evidence="1">
    <location>
        <begin position="74"/>
        <end position="93"/>
    </location>
</feature>
<feature type="region of interest" description="Disordered" evidence="1">
    <location>
        <begin position="170"/>
        <end position="210"/>
    </location>
</feature>
<feature type="compositionally biased region" description="Low complexity" evidence="1">
    <location>
        <begin position="187"/>
        <end position="210"/>
    </location>
</feature>
<feature type="compositionally biased region" description="Basic and acidic residues" evidence="1">
    <location>
        <begin position="143"/>
        <end position="154"/>
    </location>
</feature>
<accession>A0A5M3MBT3</accession>
<comment type="caution">
    <text evidence="2">The sequence shown here is derived from an EMBL/GenBank/DDBJ whole genome shotgun (WGS) entry which is preliminary data.</text>
</comment>
<feature type="compositionally biased region" description="Low complexity" evidence="1">
    <location>
        <begin position="80"/>
        <end position="89"/>
    </location>
</feature>
<evidence type="ECO:0000313" key="3">
    <source>
        <dbReference type="Proteomes" id="UP000053558"/>
    </source>
</evidence>
<reference evidence="3" key="1">
    <citation type="journal article" date="2012" name="Science">
        <title>The Paleozoic origin of enzymatic lignin decomposition reconstructed from 31 fungal genomes.</title>
        <authorList>
            <person name="Floudas D."/>
            <person name="Binder M."/>
            <person name="Riley R."/>
            <person name="Barry K."/>
            <person name="Blanchette R.A."/>
            <person name="Henrissat B."/>
            <person name="Martinez A.T."/>
            <person name="Otillar R."/>
            <person name="Spatafora J.W."/>
            <person name="Yadav J.S."/>
            <person name="Aerts A."/>
            <person name="Benoit I."/>
            <person name="Boyd A."/>
            <person name="Carlson A."/>
            <person name="Copeland A."/>
            <person name="Coutinho P.M."/>
            <person name="de Vries R.P."/>
            <person name="Ferreira P."/>
            <person name="Findley K."/>
            <person name="Foster B."/>
            <person name="Gaskell J."/>
            <person name="Glotzer D."/>
            <person name="Gorecki P."/>
            <person name="Heitman J."/>
            <person name="Hesse C."/>
            <person name="Hori C."/>
            <person name="Igarashi K."/>
            <person name="Jurgens J.A."/>
            <person name="Kallen N."/>
            <person name="Kersten P."/>
            <person name="Kohler A."/>
            <person name="Kuees U."/>
            <person name="Kumar T.K.A."/>
            <person name="Kuo A."/>
            <person name="LaButti K."/>
            <person name="Larrondo L.F."/>
            <person name="Lindquist E."/>
            <person name="Ling A."/>
            <person name="Lombard V."/>
            <person name="Lucas S."/>
            <person name="Lundell T."/>
            <person name="Martin R."/>
            <person name="McLaughlin D.J."/>
            <person name="Morgenstern I."/>
            <person name="Morin E."/>
            <person name="Murat C."/>
            <person name="Nagy L.G."/>
            <person name="Nolan M."/>
            <person name="Ohm R.A."/>
            <person name="Patyshakuliyeva A."/>
            <person name="Rokas A."/>
            <person name="Ruiz-Duenas F.J."/>
            <person name="Sabat G."/>
            <person name="Salamov A."/>
            <person name="Samejima M."/>
            <person name="Schmutz J."/>
            <person name="Slot J.C."/>
            <person name="St John F."/>
            <person name="Stenlid J."/>
            <person name="Sun H."/>
            <person name="Sun S."/>
            <person name="Syed K."/>
            <person name="Tsang A."/>
            <person name="Wiebenga A."/>
            <person name="Young D."/>
            <person name="Pisabarro A."/>
            <person name="Eastwood D.C."/>
            <person name="Martin F."/>
            <person name="Cullen D."/>
            <person name="Grigoriev I.V."/>
            <person name="Hibbett D.S."/>
        </authorList>
    </citation>
    <scope>NUCLEOTIDE SEQUENCE [LARGE SCALE GENOMIC DNA]</scope>
    <source>
        <strain evidence="3">RWD-64-598 SS2</strain>
    </source>
</reference>
<dbReference type="RefSeq" id="XP_007773075.1">
    <property type="nucleotide sequence ID" value="XM_007774885.1"/>
</dbReference>
<evidence type="ECO:0000256" key="1">
    <source>
        <dbReference type="SAM" id="MobiDB-lite"/>
    </source>
</evidence>
<evidence type="ECO:0000313" key="2">
    <source>
        <dbReference type="EMBL" id="EIW76699.1"/>
    </source>
</evidence>
<gene>
    <name evidence="2" type="ORF">CONPUDRAFT_168509</name>
</gene>
<keyword evidence="3" id="KW-1185">Reference proteome</keyword>
<dbReference type="EMBL" id="JH711585">
    <property type="protein sequence ID" value="EIW76699.1"/>
    <property type="molecule type" value="Genomic_DNA"/>
</dbReference>
<protein>
    <submittedName>
        <fullName evidence="2">Uncharacterized protein</fullName>
    </submittedName>
</protein>
<organism evidence="2 3">
    <name type="scientific">Coniophora puteana (strain RWD-64-598)</name>
    <name type="common">Brown rot fungus</name>
    <dbReference type="NCBI Taxonomy" id="741705"/>
    <lineage>
        <taxon>Eukaryota</taxon>
        <taxon>Fungi</taxon>
        <taxon>Dikarya</taxon>
        <taxon>Basidiomycota</taxon>
        <taxon>Agaricomycotina</taxon>
        <taxon>Agaricomycetes</taxon>
        <taxon>Agaricomycetidae</taxon>
        <taxon>Boletales</taxon>
        <taxon>Coniophorineae</taxon>
        <taxon>Coniophoraceae</taxon>
        <taxon>Coniophora</taxon>
    </lineage>
</organism>
<dbReference type="Proteomes" id="UP000053558">
    <property type="component" value="Unassembled WGS sequence"/>
</dbReference>
<name>A0A5M3MBT3_CONPW</name>
<dbReference type="AlphaFoldDB" id="A0A5M3MBT3"/>
<feature type="region of interest" description="Disordered" evidence="1">
    <location>
        <begin position="131"/>
        <end position="154"/>
    </location>
</feature>
<dbReference type="KEGG" id="cput:CONPUDRAFT_168509"/>
<proteinExistence type="predicted"/>
<sequence>MSSFVAVFCTSFVQALCNIVYILRLPFIKTAALFTSWFRPPAEDPSLPLPATAPHEEQTKKGSRFHIWPFTVKGKSERPSTSFSSLSHSAHTPRRPRLFGLGSKCEGKFDIIHSDVEKGLSADLLPSPIEDYSPVHNGTSPVDHPRLRDPGDQHRVKYTRSAPCLRVRSDFGSESFPPSPTLFLGRSPTATASPSSSTPTSPSIPASPSTPVVRRYARTAHLFPLDELTPIKPKVSSRRSDADHLDDVDRLIIEMQRELAHNAKNTRKFSDQVRVSLMVVDDEVVI</sequence>
<dbReference type="GeneID" id="19206012"/>